<dbReference type="SMART" id="SM00028">
    <property type="entry name" value="TPR"/>
    <property type="match status" value="2"/>
</dbReference>
<evidence type="ECO:0000313" key="2">
    <source>
        <dbReference type="Proteomes" id="UP001286313"/>
    </source>
</evidence>
<dbReference type="SUPFAM" id="SSF48452">
    <property type="entry name" value="TPR-like"/>
    <property type="match status" value="1"/>
</dbReference>
<sequence length="298" mass="33473">MRQITIRRQGEVYIEGDISYTGHVRPKEQAKVSVEIKNTLFLCEDGEVITGGIESCYLKCHVSAIHQLGQATSPLDCWLDIAFSLMVDEETAAININLPEKYCEDVILQSPRSGKSGAITLTCTAYMKVIEAGRPIYQFTSQEKFAIALDYKNLGISLYKDKSRLSQITAFSKFCDAVRWLVMIEKDNASDFAGEILMIKARCYNNIALHHLHESHFNLAVAAATRVLLLDDKNVKALYRRAVANAELQNYEVALSDIQAAMVLEPGNKTVKQYEVVIKGRQKSVSRKYAAAMKQYFL</sequence>
<dbReference type="InterPro" id="IPR050754">
    <property type="entry name" value="FKBP4/5/8-like"/>
</dbReference>
<protein>
    <submittedName>
        <fullName evidence="1">Uncharacterized protein</fullName>
    </submittedName>
</protein>
<comment type="caution">
    <text evidence="1">The sequence shown here is derived from an EMBL/GenBank/DDBJ whole genome shotgun (WGS) entry which is preliminary data.</text>
</comment>
<name>A0AAE1C1Z1_PETCI</name>
<proteinExistence type="predicted"/>
<dbReference type="PANTHER" id="PTHR46512:SF10">
    <property type="entry name" value="FK506-BINDING PROTEIN-LIKE"/>
    <property type="match status" value="1"/>
</dbReference>
<dbReference type="InterPro" id="IPR011990">
    <property type="entry name" value="TPR-like_helical_dom_sf"/>
</dbReference>
<dbReference type="Gene3D" id="1.25.40.10">
    <property type="entry name" value="Tetratricopeptide repeat domain"/>
    <property type="match status" value="1"/>
</dbReference>
<gene>
    <name evidence="1" type="ORF">Pcinc_034610</name>
</gene>
<organism evidence="1 2">
    <name type="scientific">Petrolisthes cinctipes</name>
    <name type="common">Flat porcelain crab</name>
    <dbReference type="NCBI Taxonomy" id="88211"/>
    <lineage>
        <taxon>Eukaryota</taxon>
        <taxon>Metazoa</taxon>
        <taxon>Ecdysozoa</taxon>
        <taxon>Arthropoda</taxon>
        <taxon>Crustacea</taxon>
        <taxon>Multicrustacea</taxon>
        <taxon>Malacostraca</taxon>
        <taxon>Eumalacostraca</taxon>
        <taxon>Eucarida</taxon>
        <taxon>Decapoda</taxon>
        <taxon>Pleocyemata</taxon>
        <taxon>Anomura</taxon>
        <taxon>Galatheoidea</taxon>
        <taxon>Porcellanidae</taxon>
        <taxon>Petrolisthes</taxon>
    </lineage>
</organism>
<accession>A0AAE1C1Z1</accession>
<dbReference type="AlphaFoldDB" id="A0AAE1C1Z1"/>
<dbReference type="PANTHER" id="PTHR46512">
    <property type="entry name" value="PEPTIDYLPROLYL ISOMERASE"/>
    <property type="match status" value="1"/>
</dbReference>
<dbReference type="EMBL" id="JAWQEG010005067">
    <property type="protein sequence ID" value="KAK3859255.1"/>
    <property type="molecule type" value="Genomic_DNA"/>
</dbReference>
<dbReference type="InterPro" id="IPR019734">
    <property type="entry name" value="TPR_rpt"/>
</dbReference>
<evidence type="ECO:0000313" key="1">
    <source>
        <dbReference type="EMBL" id="KAK3859255.1"/>
    </source>
</evidence>
<dbReference type="Proteomes" id="UP001286313">
    <property type="component" value="Unassembled WGS sequence"/>
</dbReference>
<reference evidence="1" key="1">
    <citation type="submission" date="2023-10" db="EMBL/GenBank/DDBJ databases">
        <title>Genome assemblies of two species of porcelain crab, Petrolisthes cinctipes and Petrolisthes manimaculis (Anomura: Porcellanidae).</title>
        <authorList>
            <person name="Angst P."/>
        </authorList>
    </citation>
    <scope>NUCLEOTIDE SEQUENCE</scope>
    <source>
        <strain evidence="1">PB745_01</strain>
        <tissue evidence="1">Gill</tissue>
    </source>
</reference>
<keyword evidence="2" id="KW-1185">Reference proteome</keyword>